<protein>
    <submittedName>
        <fullName evidence="1">Uncharacterized protein</fullName>
    </submittedName>
</protein>
<reference evidence="1" key="1">
    <citation type="submission" date="2023-05" db="EMBL/GenBank/DDBJ databases">
        <authorList>
            <consortium name="ELIXIR-Norway"/>
        </authorList>
    </citation>
    <scope>NUCLEOTIDE SEQUENCE</scope>
</reference>
<dbReference type="Proteomes" id="UP001162501">
    <property type="component" value="Chromosome 1"/>
</dbReference>
<proteinExistence type="predicted"/>
<name>A0ACB0DQH6_RANTA</name>
<gene>
    <name evidence="1" type="ORF">MRATA1EN3_LOCUS1537</name>
</gene>
<evidence type="ECO:0000313" key="2">
    <source>
        <dbReference type="Proteomes" id="UP001162501"/>
    </source>
</evidence>
<organism evidence="1 2">
    <name type="scientific">Rangifer tarandus platyrhynchus</name>
    <name type="common">Svalbard reindeer</name>
    <dbReference type="NCBI Taxonomy" id="3082113"/>
    <lineage>
        <taxon>Eukaryota</taxon>
        <taxon>Metazoa</taxon>
        <taxon>Chordata</taxon>
        <taxon>Craniata</taxon>
        <taxon>Vertebrata</taxon>
        <taxon>Euteleostomi</taxon>
        <taxon>Mammalia</taxon>
        <taxon>Eutheria</taxon>
        <taxon>Laurasiatheria</taxon>
        <taxon>Artiodactyla</taxon>
        <taxon>Ruminantia</taxon>
        <taxon>Pecora</taxon>
        <taxon>Cervidae</taxon>
        <taxon>Odocoileinae</taxon>
        <taxon>Rangifer</taxon>
    </lineage>
</organism>
<dbReference type="EMBL" id="OX596085">
    <property type="protein sequence ID" value="CAI9690324.1"/>
    <property type="molecule type" value="Genomic_DNA"/>
</dbReference>
<evidence type="ECO:0000313" key="1">
    <source>
        <dbReference type="EMBL" id="CAI9690324.1"/>
    </source>
</evidence>
<sequence length="302" mass="31580">MSGSLLEEGPKGCASAVLTAAIRTQHDRWDQALAAKSGPSKPLPLCSGINWLLINAVPSAKCALTAQPQEERRLPHPGHGVCSTRLSGGRKKLRCKCHEPSAPPRQTPARTARREPTAFPGSMGRGQGGRELALLTALGGHHAGTGDSAPSSCVTGGGHRSGQGTPRASPGRTRQTLTTQRKNGSPSEAKLGHILKNDEGPATTLGVERLTFKQGGPLEERKLNSNEADTLRPEDRLHCNQETGSKSGPNCCSELYWPSPPPSCVPKASGPCPALGSALPKGQIHPPSLQGCDKCPTQQGPP</sequence>
<accession>A0ACB0DQH6</accession>